<dbReference type="CDD" id="cd15482">
    <property type="entry name" value="Sialidase_non-viral"/>
    <property type="match status" value="1"/>
</dbReference>
<gene>
    <name evidence="2" type="ORF">DYBT9275_06029</name>
</gene>
<feature type="domain" description="Sialidase" evidence="1">
    <location>
        <begin position="86"/>
        <end position="348"/>
    </location>
</feature>
<dbReference type="InterPro" id="IPR036278">
    <property type="entry name" value="Sialidase_sf"/>
</dbReference>
<sequence length="377" mass="41481">MNKRTAEPKLMRILTHTCGQIICFLLVVLNGYAQTIAGSHAVLDIRAGDNNPRNSEGDFITLNDGRIMFVYSRYTGSSASDFAPADLAARFSSDGGQTWTATDKIVVKNEGKSNVMSVSLLRLSAKKIALFYIRKNGTDDCIPMMRVSANEGETWGEARPCIADTKGYFVVNNSRVRQLRSGRILIPVSLHKTPETKWNNRGTLRCYYSDDSGLTWKSGNAVPNPDSVITQEPGITELRDGGILMHIRANGGFQYYSYSKDRGITWSPVSPSAIASPISPASISRIPSTGDLLLVWNNNGAKGEGYFKGKRTPLTIAVSKDEGVTWQHLKNIEDNPEGTFCYTAIHFVKDHVLLGYGMGAGLEQSRVIRLGLDEIYK</sequence>
<dbReference type="EMBL" id="CAJRAF010000004">
    <property type="protein sequence ID" value="CAG5018575.1"/>
    <property type="molecule type" value="Genomic_DNA"/>
</dbReference>
<evidence type="ECO:0000313" key="3">
    <source>
        <dbReference type="Proteomes" id="UP000680038"/>
    </source>
</evidence>
<keyword evidence="3" id="KW-1185">Reference proteome</keyword>
<dbReference type="Pfam" id="PF13088">
    <property type="entry name" value="BNR_2"/>
    <property type="match status" value="1"/>
</dbReference>
<reference evidence="2" key="1">
    <citation type="submission" date="2021-04" db="EMBL/GenBank/DDBJ databases">
        <authorList>
            <person name="Rodrigo-Torres L."/>
            <person name="Arahal R. D."/>
            <person name="Lucena T."/>
        </authorList>
    </citation>
    <scope>NUCLEOTIDE SEQUENCE</scope>
    <source>
        <strain evidence="2">CECT 9275</strain>
    </source>
</reference>
<protein>
    <recommendedName>
        <fullName evidence="1">Sialidase domain-containing protein</fullName>
    </recommendedName>
</protein>
<comment type="caution">
    <text evidence="2">The sequence shown here is derived from an EMBL/GenBank/DDBJ whole genome shotgun (WGS) entry which is preliminary data.</text>
</comment>
<accession>A0A916JIJ1</accession>
<dbReference type="PANTHER" id="PTHR43752">
    <property type="entry name" value="BNR/ASP-BOX REPEAT FAMILY PROTEIN"/>
    <property type="match status" value="1"/>
</dbReference>
<dbReference type="PANTHER" id="PTHR43752:SF2">
    <property type="entry name" value="BNR_ASP-BOX REPEAT FAMILY PROTEIN"/>
    <property type="match status" value="1"/>
</dbReference>
<dbReference type="InterPro" id="IPR011040">
    <property type="entry name" value="Sialidase"/>
</dbReference>
<evidence type="ECO:0000259" key="1">
    <source>
        <dbReference type="Pfam" id="PF13088"/>
    </source>
</evidence>
<dbReference type="Gene3D" id="2.120.10.10">
    <property type="match status" value="1"/>
</dbReference>
<organism evidence="2 3">
    <name type="scientific">Dyadobacter helix</name>
    <dbReference type="NCBI Taxonomy" id="2822344"/>
    <lineage>
        <taxon>Bacteria</taxon>
        <taxon>Pseudomonadati</taxon>
        <taxon>Bacteroidota</taxon>
        <taxon>Cytophagia</taxon>
        <taxon>Cytophagales</taxon>
        <taxon>Spirosomataceae</taxon>
        <taxon>Dyadobacter</taxon>
    </lineage>
</organism>
<dbReference type="AlphaFoldDB" id="A0A916JIJ1"/>
<evidence type="ECO:0000313" key="2">
    <source>
        <dbReference type="EMBL" id="CAG5018575.1"/>
    </source>
</evidence>
<dbReference type="Proteomes" id="UP000680038">
    <property type="component" value="Unassembled WGS sequence"/>
</dbReference>
<name>A0A916JIJ1_9BACT</name>
<proteinExistence type="predicted"/>
<dbReference type="SUPFAM" id="SSF50939">
    <property type="entry name" value="Sialidases"/>
    <property type="match status" value="1"/>
</dbReference>